<evidence type="ECO:0000313" key="3">
    <source>
        <dbReference type="Proteomes" id="UP000781932"/>
    </source>
</evidence>
<gene>
    <name evidence="2" type="ORF">CkaCkLH20_08880</name>
</gene>
<evidence type="ECO:0000256" key="1">
    <source>
        <dbReference type="SAM" id="MobiDB-lite"/>
    </source>
</evidence>
<sequence length="982" mass="110804">MTPTIRWDDPRTWVYSGIDTNLPEPSPMTSPILSHVSGWSPIKSTDDLDELDLDDVSFDDLDVRDFLLDNDDDDDDLNQLLPPSSPGPRFSDRELFGEGVVGYIDVEDEESSTPQDFLFSAKLEFLVRISGDGEDEAKLTSDDLHFRIAKHLQEAGFFSSGYLQHDGINTSVQPLADSNNGTDLWSVQVSDKNHQLPENKPQEDEDEPYLQTWKLVSVLSPLTSFHPETIQRFDPLLQTLKTTPGLVIGLDHTPRLCVNIKPQEADFTLRDTKRLARFLYYASPLLDGLHAKYCGPGSLIAPGIEFAKAFHFLPYTHLSDAEWRAPPEEMVFTHGPPATTYTKMLMKPDIKRKSAIAQCAQRYIAGCDDMEDVVTAMEIRVMGDDEVVRTIPGAYDFSNLVDSDPQNRTIQFRQHAGTMDFAAVENWIKVCHGIVYFAANAPKDVFDRVMQRVQLSDSASNSYSIDDLLLELGLRSEAEYYRSKGPNAFVPDLECLRRKPAVNLEDTPGLSPFSFGLEFEFILPYHKAEDKAYYSKNDMEASVATLDNRWVRYHHTVNSFKPDWTSEVPHEVDRDHLAEVFNKAGLFSINEDRLSFASAQNDGQLPGLQKMADDLGYRIEVSPKVKPLYQTWLLKSDISISGLSTGFLEYSGGIRGYELTSPILRDQKEDFEKMLSIIKLIRSQARPMLDPSCGLHVHVGNVHNFSFRSLKRILTMVWAVDPIVSTLIHPSRFDSPYSKPLSTGSQLADDYYLPAFSEVRNENPDKLLELDIVSHLPMSKIEDRLQREFYRIWAAENLAALKYMLDTPDGSRSAVSVNSINRIDLPSTGRINPNDHVTIKRPDARILGGTIEFRGLEGTLDPVLVAHWVKLMLAIVEKAESATMWEFYKMMEKILVKPADEEQQLVNLLEVLGLTSAQEYWAGVAAKNWALAESGEFPTLATQPDTSKGEDDPAYRRWLEESVVLFPQLPDDAEDQVRQAIS</sequence>
<dbReference type="AlphaFoldDB" id="A0A9P6I0W2"/>
<dbReference type="PANTHER" id="PTHR36847">
    <property type="entry name" value="AMIDOLIGASE ENZYME"/>
    <property type="match status" value="1"/>
</dbReference>
<feature type="region of interest" description="Disordered" evidence="1">
    <location>
        <begin position="72"/>
        <end position="92"/>
    </location>
</feature>
<keyword evidence="3" id="KW-1185">Reference proteome</keyword>
<proteinExistence type="predicted"/>
<protein>
    <submittedName>
        <fullName evidence="2">Uncharacterized protein</fullName>
    </submittedName>
</protein>
<dbReference type="Proteomes" id="UP000781932">
    <property type="component" value="Unassembled WGS sequence"/>
</dbReference>
<dbReference type="PANTHER" id="PTHR36847:SF1">
    <property type="entry name" value="AMIDOLIGASE ENZYME"/>
    <property type="match status" value="1"/>
</dbReference>
<evidence type="ECO:0000313" key="2">
    <source>
        <dbReference type="EMBL" id="KAF9873770.1"/>
    </source>
</evidence>
<organism evidence="2 3">
    <name type="scientific">Colletotrichum karsti</name>
    <dbReference type="NCBI Taxonomy" id="1095194"/>
    <lineage>
        <taxon>Eukaryota</taxon>
        <taxon>Fungi</taxon>
        <taxon>Dikarya</taxon>
        <taxon>Ascomycota</taxon>
        <taxon>Pezizomycotina</taxon>
        <taxon>Sordariomycetes</taxon>
        <taxon>Hypocreomycetidae</taxon>
        <taxon>Glomerellales</taxon>
        <taxon>Glomerellaceae</taxon>
        <taxon>Colletotrichum</taxon>
        <taxon>Colletotrichum boninense species complex</taxon>
    </lineage>
</organism>
<dbReference type="EMBL" id="JAATWM020000030">
    <property type="protein sequence ID" value="KAF9873770.1"/>
    <property type="molecule type" value="Genomic_DNA"/>
</dbReference>
<reference evidence="2" key="1">
    <citation type="submission" date="2020-03" db="EMBL/GenBank/DDBJ databases">
        <authorList>
            <person name="He L."/>
        </authorList>
    </citation>
    <scope>NUCLEOTIDE SEQUENCE</scope>
    <source>
        <strain evidence="2">CkLH20</strain>
    </source>
</reference>
<dbReference type="Pfam" id="PF12224">
    <property type="entry name" value="Amidoligase_2"/>
    <property type="match status" value="1"/>
</dbReference>
<dbReference type="OrthoDB" id="412402at2759"/>
<dbReference type="RefSeq" id="XP_038743231.1">
    <property type="nucleotide sequence ID" value="XM_038891595.1"/>
</dbReference>
<accession>A0A9P6I0W2</accession>
<name>A0A9P6I0W2_9PEZI</name>
<reference evidence="2" key="2">
    <citation type="submission" date="2020-11" db="EMBL/GenBank/DDBJ databases">
        <title>Whole genome sequencing of Colletotrichum sp.</title>
        <authorList>
            <person name="Li H."/>
        </authorList>
    </citation>
    <scope>NUCLEOTIDE SEQUENCE</scope>
    <source>
        <strain evidence="2">CkLH20</strain>
    </source>
</reference>
<dbReference type="InterPro" id="IPR022025">
    <property type="entry name" value="Amidoligase_2"/>
</dbReference>
<dbReference type="GeneID" id="62164669"/>
<comment type="caution">
    <text evidence="2">The sequence shown here is derived from an EMBL/GenBank/DDBJ whole genome shotgun (WGS) entry which is preliminary data.</text>
</comment>